<dbReference type="Proteomes" id="UP000007266">
    <property type="component" value="Linkage group 9"/>
</dbReference>
<comment type="catalytic activity">
    <reaction evidence="13 14">
        <text>DNA(n) + a 2'-deoxyribonucleoside 5'-triphosphate = DNA(n+1) + diphosphate</text>
        <dbReference type="Rhea" id="RHEA:22508"/>
        <dbReference type="Rhea" id="RHEA-COMP:17339"/>
        <dbReference type="Rhea" id="RHEA-COMP:17340"/>
        <dbReference type="ChEBI" id="CHEBI:33019"/>
        <dbReference type="ChEBI" id="CHEBI:61560"/>
        <dbReference type="ChEBI" id="CHEBI:173112"/>
        <dbReference type="EC" id="2.7.7.49"/>
    </reaction>
</comment>
<protein>
    <recommendedName>
        <fullName evidence="3 14">Telomerase reverse transcriptase</fullName>
        <ecNumber evidence="2 14">2.7.7.49</ecNumber>
    </recommendedName>
    <alternativeName>
        <fullName evidence="12 14">Telomerase catalytic subunit</fullName>
    </alternativeName>
</protein>
<dbReference type="OrthoDB" id="289721at2759"/>
<dbReference type="PDB" id="3KYL">
    <property type="method" value="X-ray"/>
    <property type="resolution" value="2.70 A"/>
    <property type="chains" value="A=1-596"/>
</dbReference>
<evidence type="ECO:0007829" key="20">
    <source>
        <dbReference type="PDB" id="3DU6"/>
    </source>
</evidence>
<reference evidence="17 18" key="2">
    <citation type="journal article" date="2008" name="Nature">
        <title>The genome of the model beetle and pest Tribolium castaneum.</title>
        <authorList>
            <consortium name="Tribolium Genome Sequencing Consortium"/>
            <person name="Richards S."/>
            <person name="Gibbs R.A."/>
            <person name="Weinstock G.M."/>
            <person name="Brown S.J."/>
            <person name="Denell R."/>
            <person name="Beeman R.W."/>
            <person name="Gibbs R."/>
            <person name="Beeman R.W."/>
            <person name="Brown S.J."/>
            <person name="Bucher G."/>
            <person name="Friedrich M."/>
            <person name="Grimmelikhuijzen C.J."/>
            <person name="Klingler M."/>
            <person name="Lorenzen M."/>
            <person name="Richards S."/>
            <person name="Roth S."/>
            <person name="Schroder R."/>
            <person name="Tautz D."/>
            <person name="Zdobnov E.M."/>
            <person name="Muzny D."/>
            <person name="Gibbs R.A."/>
            <person name="Weinstock G.M."/>
            <person name="Attaway T."/>
            <person name="Bell S."/>
            <person name="Buhay C.J."/>
            <person name="Chandrabose M.N."/>
            <person name="Chavez D."/>
            <person name="Clerk-Blankenburg K.P."/>
            <person name="Cree A."/>
            <person name="Dao M."/>
            <person name="Davis C."/>
            <person name="Chacko J."/>
            <person name="Dinh H."/>
            <person name="Dugan-Rocha S."/>
            <person name="Fowler G."/>
            <person name="Garner T.T."/>
            <person name="Garnes J."/>
            <person name="Gnirke A."/>
            <person name="Hawes A."/>
            <person name="Hernandez J."/>
            <person name="Hines S."/>
            <person name="Holder M."/>
            <person name="Hume J."/>
            <person name="Jhangiani S.N."/>
            <person name="Joshi V."/>
            <person name="Khan Z.M."/>
            <person name="Jackson L."/>
            <person name="Kovar C."/>
            <person name="Kowis A."/>
            <person name="Lee S."/>
            <person name="Lewis L.R."/>
            <person name="Margolis J."/>
            <person name="Morgan M."/>
            <person name="Nazareth L.V."/>
            <person name="Nguyen N."/>
            <person name="Okwuonu G."/>
            <person name="Parker D."/>
            <person name="Richards S."/>
            <person name="Ruiz S.J."/>
            <person name="Santibanez J."/>
            <person name="Savard J."/>
            <person name="Scherer S.E."/>
            <person name="Schneider B."/>
            <person name="Sodergren E."/>
            <person name="Tautz D."/>
            <person name="Vattahil S."/>
            <person name="Villasana D."/>
            <person name="White C.S."/>
            <person name="Wright R."/>
            <person name="Park Y."/>
            <person name="Beeman R.W."/>
            <person name="Lord J."/>
            <person name="Oppert B."/>
            <person name="Lorenzen M."/>
            <person name="Brown S."/>
            <person name="Wang L."/>
            <person name="Savard J."/>
            <person name="Tautz D."/>
            <person name="Richards S."/>
            <person name="Weinstock G."/>
            <person name="Gibbs R.A."/>
            <person name="Liu Y."/>
            <person name="Worley K."/>
            <person name="Weinstock G."/>
            <person name="Elsik C.G."/>
            <person name="Reese J.T."/>
            <person name="Elhaik E."/>
            <person name="Landan G."/>
            <person name="Graur D."/>
            <person name="Arensburger P."/>
            <person name="Atkinson P."/>
            <person name="Beeman R.W."/>
            <person name="Beidler J."/>
            <person name="Brown S.J."/>
            <person name="Demuth J.P."/>
            <person name="Drury D.W."/>
            <person name="Du Y.Z."/>
            <person name="Fujiwara H."/>
            <person name="Lorenzen M."/>
            <person name="Maselli V."/>
            <person name="Osanai M."/>
            <person name="Park Y."/>
            <person name="Robertson H.M."/>
            <person name="Tu Z."/>
            <person name="Wang J.J."/>
            <person name="Wang S."/>
            <person name="Richards S."/>
            <person name="Song H."/>
            <person name="Zhang L."/>
            <person name="Sodergren E."/>
            <person name="Werner D."/>
            <person name="Stanke M."/>
            <person name="Morgenstern B."/>
            <person name="Solovyev V."/>
            <person name="Kosarev P."/>
            <person name="Brown G."/>
            <person name="Chen H.C."/>
            <person name="Ermolaeva O."/>
            <person name="Hlavina W."/>
            <person name="Kapustin Y."/>
            <person name="Kiryutin B."/>
            <person name="Kitts P."/>
            <person name="Maglott D."/>
            <person name="Pruitt K."/>
            <person name="Sapojnikov V."/>
            <person name="Souvorov A."/>
            <person name="Mackey A.J."/>
            <person name="Waterhouse R.M."/>
            <person name="Wyder S."/>
            <person name="Zdobnov E.M."/>
            <person name="Zdobnov E.M."/>
            <person name="Wyder S."/>
            <person name="Kriventseva E.V."/>
            <person name="Kadowaki T."/>
            <person name="Bork P."/>
            <person name="Aranda M."/>
            <person name="Bao R."/>
            <person name="Beermann A."/>
            <person name="Berns N."/>
            <person name="Bolognesi R."/>
            <person name="Bonneton F."/>
            <person name="Bopp D."/>
            <person name="Brown S.J."/>
            <person name="Bucher G."/>
            <person name="Butts T."/>
            <person name="Chaumot A."/>
            <person name="Denell R.E."/>
            <person name="Ferrier D.E."/>
            <person name="Friedrich M."/>
            <person name="Gordon C.M."/>
            <person name="Jindra M."/>
            <person name="Klingler M."/>
            <person name="Lan Q."/>
            <person name="Lattorff H.M."/>
            <person name="Laudet V."/>
            <person name="von Levetsow C."/>
            <person name="Liu Z."/>
            <person name="Lutz R."/>
            <person name="Lynch J.A."/>
            <person name="da Fonseca R.N."/>
            <person name="Posnien N."/>
            <person name="Reuter R."/>
            <person name="Roth S."/>
            <person name="Savard J."/>
            <person name="Schinko J.B."/>
            <person name="Schmitt C."/>
            <person name="Schoppmeier M."/>
            <person name="Schroder R."/>
            <person name="Shippy T.D."/>
            <person name="Simonnet F."/>
            <person name="Marques-Souza H."/>
            <person name="Tautz D."/>
            <person name="Tomoyasu Y."/>
            <person name="Trauner J."/>
            <person name="Van der Zee M."/>
            <person name="Vervoort M."/>
            <person name="Wittkopp N."/>
            <person name="Wimmer E.A."/>
            <person name="Yang X."/>
            <person name="Jones A.K."/>
            <person name="Sattelle D.B."/>
            <person name="Ebert P.R."/>
            <person name="Nelson D."/>
            <person name="Scott J.G."/>
            <person name="Beeman R.W."/>
            <person name="Muthukrishnan S."/>
            <person name="Kramer K.J."/>
            <person name="Arakane Y."/>
            <person name="Beeman R.W."/>
            <person name="Zhu Q."/>
            <person name="Hogenkamp D."/>
            <person name="Dixit R."/>
            <person name="Oppert B."/>
            <person name="Jiang H."/>
            <person name="Zou Z."/>
            <person name="Marshall J."/>
            <person name="Elpidina E."/>
            <person name="Vinokurov K."/>
            <person name="Oppert C."/>
            <person name="Zou Z."/>
            <person name="Evans J."/>
            <person name="Lu Z."/>
            <person name="Zhao P."/>
            <person name="Sumathipala N."/>
            <person name="Altincicek B."/>
            <person name="Vilcinskas A."/>
            <person name="Williams M."/>
            <person name="Hultmark D."/>
            <person name="Hetru C."/>
            <person name="Jiang H."/>
            <person name="Grimmelikhuijzen C.J."/>
            <person name="Hauser F."/>
            <person name="Cazzamali G."/>
            <person name="Williamson M."/>
            <person name="Park Y."/>
            <person name="Li B."/>
            <person name="Tanaka Y."/>
            <person name="Predel R."/>
            <person name="Neupert S."/>
            <person name="Schachtner J."/>
            <person name="Verleyen P."/>
            <person name="Raible F."/>
            <person name="Bork P."/>
            <person name="Friedrich M."/>
            <person name="Walden K.K."/>
            <person name="Robertson H.M."/>
            <person name="Angeli S."/>
            <person name="Foret S."/>
            <person name="Bucher G."/>
            <person name="Schuetz S."/>
            <person name="Maleszka R."/>
            <person name="Wimmer E.A."/>
            <person name="Beeman R.W."/>
            <person name="Lorenzen M."/>
            <person name="Tomoyasu Y."/>
            <person name="Miller S.C."/>
            <person name="Grossmann D."/>
            <person name="Bucher G."/>
        </authorList>
    </citation>
    <scope>NUCLEOTIDE SEQUENCE [LARGE SCALE GENOMIC DNA]</scope>
    <source>
        <strain evidence="17 18">Georgia GA2</strain>
    </source>
</reference>
<evidence type="ECO:0000256" key="11">
    <source>
        <dbReference type="ARBA" id="ARBA00023242"/>
    </source>
</evidence>
<evidence type="ECO:0000256" key="3">
    <source>
        <dbReference type="ARBA" id="ARBA00016182"/>
    </source>
</evidence>
<dbReference type="PANTHER" id="PTHR12066:SF0">
    <property type="entry name" value="TELOMERASE REVERSE TRANSCRIPTASE"/>
    <property type="match status" value="1"/>
</dbReference>
<evidence type="ECO:0000256" key="1">
    <source>
        <dbReference type="ARBA" id="ARBA00008001"/>
    </source>
</evidence>
<dbReference type="Gene3D" id="3.30.70.2630">
    <property type="match status" value="1"/>
</dbReference>
<evidence type="ECO:0000259" key="15">
    <source>
        <dbReference type="PROSITE" id="PS50878"/>
    </source>
</evidence>
<dbReference type="PDB" id="6E53">
    <property type="method" value="X-ray"/>
    <property type="resolution" value="2.80 A"/>
    <property type="chains" value="A=1-596"/>
</dbReference>
<dbReference type="PDB" id="5CQG">
    <property type="method" value="X-ray"/>
    <property type="resolution" value="2.30 A"/>
    <property type="chains" value="A/B=1-596"/>
</dbReference>
<keyword evidence="18" id="KW-1185">Reference proteome</keyword>
<evidence type="ECO:0000256" key="8">
    <source>
        <dbReference type="ARBA" id="ARBA00022842"/>
    </source>
</evidence>
<dbReference type="InterPro" id="IPR041580">
    <property type="entry name" value="TERT_thumb"/>
</dbReference>
<dbReference type="GO" id="GO:0005634">
    <property type="term" value="C:nucleus"/>
    <property type="evidence" value="ECO:0007669"/>
    <property type="project" value="UniProtKB-SubCell"/>
</dbReference>
<keyword evidence="4 14" id="KW-0158">Chromosome</keyword>
<dbReference type="PDB" id="3DU6">
    <property type="method" value="X-ray"/>
    <property type="resolution" value="2.71 A"/>
    <property type="chains" value="A/B=1-596"/>
</dbReference>
<feature type="binding site" evidence="28">
    <location>
        <position position="252"/>
    </location>
    <ligand>
        <name>Ca(2+)</name>
        <dbReference type="ChEBI" id="CHEBI:29108"/>
    </ligand>
</feature>
<evidence type="ECO:0007829" key="27">
    <source>
        <dbReference type="PDB" id="7KQM"/>
    </source>
</evidence>
<evidence type="ECO:0007829" key="25">
    <source>
        <dbReference type="PDB" id="6USP"/>
    </source>
</evidence>
<proteinExistence type="evidence at protein level"/>
<gene>
    <name evidence="16" type="primary">TERT</name>
    <name evidence="17" type="synonym">AUGUSTUS-3.0.2_10963</name>
    <name evidence="17" type="ORF">TcasGA2_TC010963</name>
</gene>
<keyword evidence="6 14" id="KW-0548">Nucleotidyltransferase</keyword>
<dbReference type="Pfam" id="PF17984">
    <property type="entry name" value="TERT_thumb"/>
    <property type="match status" value="1"/>
</dbReference>
<dbReference type="Gene3D" id="3.10.10.20">
    <property type="match status" value="1"/>
</dbReference>
<evidence type="ECO:0000256" key="7">
    <source>
        <dbReference type="ARBA" id="ARBA00022723"/>
    </source>
</evidence>
<reference evidence="27 28" key="10">
    <citation type="journal article" date="2022" name="Proc. Natl. Acad. Sci. U.S.A.">
        <title>Flexibility of telomerase in binding the RNA template and DNA telomeric repeat.</title>
        <authorList>
            <person name="Choi W.S."/>
            <person name="Weng P.J."/>
            <person name="Yang W."/>
        </authorList>
    </citation>
    <scope>X-RAY CRYSTALLOGRAPHY (2.02 ANGSTROMS) IN COMPLEX WITH CA(2+) AND DGTP</scope>
</reference>
<reference evidence="17" key="6">
    <citation type="submission" date="2014-11" db="EMBL/GenBank/DDBJ databases">
        <title>Tools and pipelines for BioNano data: molecule assembly pipeline and FASTA super scaffolding tool.</title>
        <authorList>
            <person name="Shelton J.M."/>
            <person name="Herndon N."/>
            <person name="Coleman C."/>
            <person name="Lu N."/>
            <person name="Brown S.J."/>
        </authorList>
    </citation>
    <scope>NUCLEOTIDE SEQUENCE</scope>
    <source>
        <strain evidence="17">Georgia GA2</strain>
    </source>
</reference>
<feature type="binding site" evidence="23 26">
    <location>
        <position position="252"/>
    </location>
    <ligand>
        <name>Mg(2+)</name>
        <dbReference type="ChEBI" id="CHEBI:18420"/>
        <label>1</label>
    </ligand>
</feature>
<keyword evidence="19 20" id="KW-0002">3D-structure</keyword>
<evidence type="ECO:0007829" key="21">
    <source>
        <dbReference type="PDB" id="3KYL"/>
    </source>
</evidence>
<dbReference type="InterPro" id="IPR003545">
    <property type="entry name" value="Telomerase_RT"/>
</dbReference>
<accession>Q0QHL8</accession>
<dbReference type="AlphaFoldDB" id="Q0QHL8"/>
<feature type="binding site" evidence="28">
    <location>
        <position position="194"/>
    </location>
    <ligand>
        <name>dGTP</name>
        <dbReference type="ChEBI" id="CHEBI:61429"/>
    </ligand>
</feature>
<evidence type="ECO:0000256" key="4">
    <source>
        <dbReference type="ARBA" id="ARBA00022454"/>
    </source>
</evidence>
<feature type="binding site" evidence="28">
    <location>
        <position position="251"/>
    </location>
    <ligand>
        <name>Ca(2+)</name>
        <dbReference type="ChEBI" id="CHEBI:29108"/>
    </ligand>
</feature>
<comment type="subcellular location">
    <subcellularLocation>
        <location evidence="14">Nucleus</location>
    </subcellularLocation>
    <subcellularLocation>
        <location evidence="14">Chromosome</location>
        <location evidence="14">Telomere</location>
    </subcellularLocation>
</comment>
<dbReference type="PDBsum" id="6E53"/>
<dbReference type="PDB" id="6USP">
    <property type="method" value="X-ray"/>
    <property type="resolution" value="3.56 A"/>
    <property type="chains" value="A=1-596"/>
</dbReference>
<evidence type="ECO:0000313" key="16">
    <source>
        <dbReference type="EMBL" id="ABD17350.1"/>
    </source>
</evidence>
<reference evidence="17 18" key="5">
    <citation type="journal article" date="2010" name="Nucleic Acids Res.">
        <title>BeetleBase in 2010: revisions to provide comprehensive genomic information for Tribolium castaneum.</title>
        <authorList>
            <person name="Kim H.S."/>
            <person name="Murphy T."/>
            <person name="Xia J."/>
            <person name="Caragea D."/>
            <person name="Park Y."/>
            <person name="Beeman R.W."/>
            <person name="Lorenzen M.D."/>
            <person name="Butcher S."/>
            <person name="Manak J.R."/>
            <person name="Brown S.J."/>
        </authorList>
    </citation>
    <scope>GENOME REANNOTATION</scope>
    <source>
        <strain evidence="17 18">Georgia GA2</strain>
    </source>
</reference>
<keyword evidence="7 14" id="KW-0479">Metal-binding</keyword>
<dbReference type="Gene3D" id="1.10.10.2210">
    <property type="match status" value="1"/>
</dbReference>
<reference evidence="21" key="4">
    <citation type="journal article" date="2010" name="Nat. Struct. Mol. Biol.">
        <title>Structural basis for telomerase catalytic subunit TERT binding to RNA template and telomeric DNA.</title>
        <authorList>
            <person name="Mitchell M."/>
            <person name="Gillis A."/>
            <person name="Futahashi M."/>
            <person name="Fujiwara H."/>
            <person name="Skordalakes E."/>
        </authorList>
    </citation>
    <scope>X-RAY CRYSTALLOGRAPHY (2.70 ANGSTROMS) IN COMPLEX WITH MG(2+)</scope>
</reference>
<evidence type="ECO:0000256" key="14">
    <source>
        <dbReference type="RuleBase" id="RU365061"/>
    </source>
</evidence>
<reference evidence="24 25" key="9">
    <citation type="journal article" date="2020" name="Elife">
        <title>Mechanisms of nucleotide selection by telomerase.</title>
        <authorList>
            <person name="Schaich M.A."/>
            <person name="Sanford S.L."/>
            <person name="Welfer G.A."/>
            <person name="Johnson S.A."/>
            <person name="Khoang T.H."/>
            <person name="Opresko P.L."/>
            <person name="Freudenthal B.D."/>
        </authorList>
    </citation>
    <scope>X-RAY CRYSTALLOGRAPHY (2.54 ANGSTROMS) IN COMPLEX WITH MG(2+)</scope>
</reference>
<dbReference type="STRING" id="7070.Q0QHL8"/>
<sequence>MVHYYRLSLKSRQKAPKIVNSKYNSILNIALKNFRLCKKHKTKKPVQILALLQEIIPKSYFGTTTNLKRFYKVVEKILTQSSFECIHLSVLHKCYDYDAIPWLQNVEPNLRPKLLLKHNLFLLDNIVKPIIAFYYKPIKTLNGHEIKFIRKEEYISFESKVFHKLKKMKYLVEVQDEVKPRGVLNIIPKQDNFRAIVSIFPDSARKPFFKLLTSKIYKVLEEKYKTSGSLYTCWSEFTQKTQGQIYGIKVDIRDAYGNVKIPVLCKLIQSIPTHLLDSEKKNFIVDHISNQFVAFRRKIYKWNHGLLQGDPLSGCLCELYMAFMDRLYFSNLDKDAFIHRTVDDYFFCSPHPHKVYDFELLIKGVYQVNPTKTRTNLPTHRHPQDEIPYCGKIFNLTTRQVRTLYKLPPNYEIRHKFKLWNFNNQISDDNPARFLQKAMDFPFICNSFTKFEFNTVFNDQRTVFANFYDAMICVAYKFDAAMMALRTSFLVNDFGFIWLVLSSTVRAYASRAFKKIVTYKGGKYRKVTFQCLKSIAWRAFLAVLKRRTEIYKGLIDRIKSREKLTMKFHDGEVDASYFCKLPEKFRFVKINRKASI</sequence>
<evidence type="ECO:0007829" key="26">
    <source>
        <dbReference type="PDB" id="6USR"/>
    </source>
</evidence>
<feature type="binding site" evidence="23 26">
    <location>
        <position position="343"/>
    </location>
    <ligand>
        <name>Mg(2+)</name>
        <dbReference type="ChEBI" id="CHEBI:18420"/>
        <label>1</label>
    </ligand>
</feature>
<dbReference type="GO" id="GO:0046872">
    <property type="term" value="F:metal ion binding"/>
    <property type="evidence" value="ECO:0007669"/>
    <property type="project" value="UniProtKB-KW"/>
</dbReference>
<dbReference type="Gene3D" id="1.10.357.90">
    <property type="match status" value="1"/>
</dbReference>
<dbReference type="InterPro" id="IPR043502">
    <property type="entry name" value="DNA/RNA_pol_sf"/>
</dbReference>
<keyword evidence="5 14" id="KW-0808">Transferase</keyword>
<dbReference type="PDB" id="7KQN">
    <property type="method" value="X-ray"/>
    <property type="resolution" value="2.02 A"/>
    <property type="chains" value="A/D=1-596"/>
</dbReference>
<dbReference type="EC" id="2.7.7.49" evidence="2 14"/>
<feature type="binding site" evidence="28">
    <location>
        <position position="189"/>
    </location>
    <ligand>
        <name>dGTP</name>
        <dbReference type="ChEBI" id="CHEBI:61429"/>
    </ligand>
</feature>
<dbReference type="CDD" id="cd01648">
    <property type="entry name" value="TERT"/>
    <property type="match status" value="1"/>
</dbReference>
<dbReference type="PANTHER" id="PTHR12066">
    <property type="entry name" value="TELOMERASE REVERSE TRANSCRIPTASE"/>
    <property type="match status" value="1"/>
</dbReference>
<keyword evidence="28" id="KW-0106">Calcium</keyword>
<evidence type="ECO:0000256" key="5">
    <source>
        <dbReference type="ARBA" id="ARBA00022679"/>
    </source>
</evidence>
<dbReference type="GO" id="GO:0003677">
    <property type="term" value="F:DNA binding"/>
    <property type="evidence" value="ECO:0007669"/>
    <property type="project" value="InterPro"/>
</dbReference>
<dbReference type="Pfam" id="PF00078">
    <property type="entry name" value="RVT_1"/>
    <property type="match status" value="1"/>
</dbReference>
<dbReference type="Gene3D" id="1.10.132.70">
    <property type="match status" value="1"/>
</dbReference>
<reference evidence="19 20" key="3">
    <citation type="journal article" date="2008" name="Nature">
        <title>Structure of the Tribolium castaneum telomerase catalytic subunit TERT.</title>
        <authorList>
            <person name="Gillis A.J."/>
            <person name="Schuller A.P."/>
            <person name="Skordalakes E."/>
        </authorList>
    </citation>
    <scope>X-RAY CRYSTALLOGRAPHY (2.71 ANGSTROMS)</scope>
</reference>
<keyword evidence="9 14" id="KW-0779">Telomere</keyword>
<evidence type="ECO:0000256" key="9">
    <source>
        <dbReference type="ARBA" id="ARBA00022895"/>
    </source>
</evidence>
<keyword evidence="10 14" id="KW-0695">RNA-directed DNA polymerase</keyword>
<dbReference type="GO" id="GO:0000723">
    <property type="term" value="P:telomere maintenance"/>
    <property type="evidence" value="ECO:0007669"/>
    <property type="project" value="InterPro"/>
</dbReference>
<feature type="binding site" evidence="21 23">
    <location>
        <position position="251"/>
    </location>
    <ligand>
        <name>Mg(2+)</name>
        <dbReference type="ChEBI" id="CHEBI:18420"/>
        <label>3</label>
    </ligand>
</feature>
<dbReference type="PDBsum" id="5CQG"/>
<dbReference type="PROSITE" id="PS50878">
    <property type="entry name" value="RT_POL"/>
    <property type="match status" value="1"/>
</dbReference>
<dbReference type="GeneID" id="658162"/>
<dbReference type="CTD" id="7015"/>
<evidence type="ECO:0007829" key="22">
    <source>
        <dbReference type="PDB" id="5CQG"/>
    </source>
</evidence>
<reference evidence="22" key="7">
    <citation type="journal article" date="2015" name="Structure">
        <title>Structural Basis of Telomerase Inhibition by the Highly Specific BIBR1532.</title>
        <authorList>
            <person name="Bryan C."/>
            <person name="Rice C."/>
            <person name="Hoffman H."/>
            <person name="Harkisheimer M."/>
            <person name="Sweeney M."/>
            <person name="Skordalakes E."/>
        </authorList>
    </citation>
    <scope>X-RAY CRYSTALLOGRAPHY (2.30 ANGSTROMS)</scope>
</reference>
<dbReference type="PDB" id="6USQ">
    <property type="method" value="X-ray"/>
    <property type="resolution" value="3.62 A"/>
    <property type="chains" value="A=1-596"/>
</dbReference>
<dbReference type="PDB" id="6USR">
    <property type="method" value="X-ray"/>
    <property type="resolution" value="2.93 A"/>
    <property type="chains" value="A=1-596"/>
</dbReference>
<feature type="binding site" evidence="28">
    <location>
        <position position="256"/>
    </location>
    <ligand>
        <name>dGTP</name>
        <dbReference type="ChEBI" id="CHEBI:61429"/>
    </ligand>
</feature>
<evidence type="ECO:0000256" key="2">
    <source>
        <dbReference type="ARBA" id="ARBA00012493"/>
    </source>
</evidence>
<evidence type="ECO:0000256" key="10">
    <source>
        <dbReference type="ARBA" id="ARBA00022918"/>
    </source>
</evidence>
<dbReference type="EMBL" id="KQ971371">
    <property type="protein sequence ID" value="EFA09469.1"/>
    <property type="molecule type" value="Genomic_DNA"/>
</dbReference>
<keyword evidence="8 14" id="KW-0460">Magnesium</keyword>
<dbReference type="PDBsum" id="3KYL"/>
<dbReference type="KEGG" id="tca:658162"/>
<feature type="binding site" evidence="28">
    <location>
        <position position="255"/>
    </location>
    <ligand>
        <name>dGTP</name>
        <dbReference type="ChEBI" id="CHEBI:61429"/>
    </ligand>
</feature>
<dbReference type="PDB" id="3DU5">
    <property type="method" value="X-ray"/>
    <property type="resolution" value="3.25 A"/>
    <property type="chains" value="A/B=1-596"/>
</dbReference>
<dbReference type="EMBL" id="DQ372925">
    <property type="protein sequence ID" value="ABD17350.1"/>
    <property type="molecule type" value="mRNA"/>
</dbReference>
<feature type="binding site" evidence="24">
    <location>
        <position position="343"/>
    </location>
    <ligand>
        <name>Mg(2+)</name>
        <dbReference type="ChEBI" id="CHEBI:18420"/>
        <label>2</label>
    </ligand>
</feature>
<evidence type="ECO:0000313" key="18">
    <source>
        <dbReference type="Proteomes" id="UP000007266"/>
    </source>
</evidence>
<dbReference type="PDB" id="7KQM">
    <property type="method" value="X-ray"/>
    <property type="resolution" value="2.73 A"/>
    <property type="chains" value="A=1-596"/>
</dbReference>
<dbReference type="GO" id="GO:0000781">
    <property type="term" value="C:chromosome, telomeric region"/>
    <property type="evidence" value="ECO:0007669"/>
    <property type="project" value="UniProtKB-SubCell"/>
</dbReference>
<evidence type="ECO:0007829" key="23">
    <source>
        <dbReference type="PDB" id="6E53"/>
    </source>
</evidence>
<dbReference type="PDBsum" id="3DU6"/>
<dbReference type="HOGENOM" id="CLU_458097_0_0_1"/>
<evidence type="ECO:0007829" key="24">
    <source>
        <dbReference type="PDB" id="6USO"/>
    </source>
</evidence>
<dbReference type="SMR" id="Q0QHL8"/>
<feature type="binding site" evidence="28">
    <location>
        <position position="254"/>
    </location>
    <ligand>
        <name>dGTP</name>
        <dbReference type="ChEBI" id="CHEBI:61429"/>
    </ligand>
</feature>
<evidence type="ECO:0000256" key="6">
    <source>
        <dbReference type="ARBA" id="ARBA00022695"/>
    </source>
</evidence>
<feature type="domain" description="Reverse transcriptase" evidence="15">
    <location>
        <begin position="168"/>
        <end position="394"/>
    </location>
</feature>
<dbReference type="PDB" id="6USO">
    <property type="method" value="X-ray"/>
    <property type="resolution" value="2.54 A"/>
    <property type="chains" value="A=1-596"/>
</dbReference>
<feature type="binding site" evidence="28">
    <location>
        <position position="369"/>
    </location>
    <ligand>
        <name>dGTP</name>
        <dbReference type="ChEBI" id="CHEBI:61429"/>
    </ligand>
</feature>
<evidence type="ECO:0000256" key="12">
    <source>
        <dbReference type="ARBA" id="ARBA00032044"/>
    </source>
</evidence>
<feature type="binding site" evidence="21 23">
    <location>
        <position position="343"/>
    </location>
    <ligand>
        <name>Mg(2+)</name>
        <dbReference type="ChEBI" id="CHEBI:18420"/>
        <label>3</label>
    </ligand>
</feature>
<dbReference type="GO" id="GO:0003720">
    <property type="term" value="F:telomerase activity"/>
    <property type="evidence" value="ECO:0007669"/>
    <property type="project" value="InterPro"/>
</dbReference>
<dbReference type="PDBsum" id="3DU5"/>
<feature type="binding site" evidence="28">
    <location>
        <position position="343"/>
    </location>
    <ligand>
        <name>Ca(2+)</name>
        <dbReference type="ChEBI" id="CHEBI:29108"/>
    </ligand>
</feature>
<feature type="binding site" evidence="21 23">
    <location>
        <position position="344"/>
    </location>
    <ligand>
        <name>Mg(2+)</name>
        <dbReference type="ChEBI" id="CHEBI:18420"/>
        <label>3</label>
    </ligand>
</feature>
<dbReference type="Pfam" id="PF12009">
    <property type="entry name" value="Telomerase_RBD"/>
    <property type="match status" value="1"/>
</dbReference>
<comment type="similarity">
    <text evidence="1 14">Belongs to the reverse transcriptase family. Telomerase subfamily.</text>
</comment>
<dbReference type="SUPFAM" id="SSF56672">
    <property type="entry name" value="DNA/RNA polymerases"/>
    <property type="match status" value="1"/>
</dbReference>
<keyword evidence="11 14" id="KW-0539">Nucleus</keyword>
<dbReference type="InterPro" id="IPR000477">
    <property type="entry name" value="RT_dom"/>
</dbReference>
<feature type="binding site" evidence="28">
    <location>
        <position position="372"/>
    </location>
    <ligand>
        <name>dGTP</name>
        <dbReference type="ChEBI" id="CHEBI:61429"/>
    </ligand>
</feature>
<organism evidence="16">
    <name type="scientific">Tribolium castaneum</name>
    <name type="common">Red flour beetle</name>
    <dbReference type="NCBI Taxonomy" id="7070"/>
    <lineage>
        <taxon>Eukaryota</taxon>
        <taxon>Metazoa</taxon>
        <taxon>Ecdysozoa</taxon>
        <taxon>Arthropoda</taxon>
        <taxon>Hexapoda</taxon>
        <taxon>Insecta</taxon>
        <taxon>Pterygota</taxon>
        <taxon>Neoptera</taxon>
        <taxon>Endopterygota</taxon>
        <taxon>Coleoptera</taxon>
        <taxon>Polyphaga</taxon>
        <taxon>Cucujiformia</taxon>
        <taxon>Tenebrionidae</taxon>
        <taxon>Tenebrionidae incertae sedis</taxon>
        <taxon>Tribolium</taxon>
    </lineage>
</organism>
<feature type="binding site" evidence="24">
    <location>
        <position position="251"/>
    </location>
    <ligand>
        <name>Mg(2+)</name>
        <dbReference type="ChEBI" id="CHEBI:18420"/>
        <label>2</label>
    </ligand>
</feature>
<reference evidence="16" key="1">
    <citation type="journal article" date="2006" name="Gene">
        <title>Identification and characterization of the telomerase reverse transcriptase of Bombyx mori (silkworm) and Tribolium castaneum (flour beetle).</title>
        <authorList>
            <person name="Osanai M."/>
            <person name="Kojima K.K."/>
            <person name="Futahashi R."/>
            <person name="Yaguchi S."/>
            <person name="Fujiwara H."/>
        </authorList>
    </citation>
    <scope>NUCLEOTIDE SEQUENCE</scope>
</reference>
<evidence type="ECO:0007829" key="19">
    <source>
        <dbReference type="PDB" id="3DU5"/>
    </source>
</evidence>
<feature type="binding site" evidence="23 26">
    <location>
        <position position="251"/>
    </location>
    <ligand>
        <name>Mg(2+)</name>
        <dbReference type="ChEBI" id="CHEBI:18420"/>
        <label>1</label>
    </ligand>
</feature>
<dbReference type="InterPro" id="IPR021891">
    <property type="entry name" value="Telomerase_RBD"/>
</dbReference>
<name>Q0QHL8_TRICA</name>
<evidence type="ECO:0000256" key="13">
    <source>
        <dbReference type="ARBA" id="ARBA00048173"/>
    </source>
</evidence>
<reference evidence="23" key="8">
    <citation type="journal article" date="2019" name="PLoS Biol.">
        <title>A non-natural nucleotide uses a specific pocket to selectively inhibit telomerase activity.</title>
        <authorList>
            <person name="Hernandez-Sanchez W."/>
            <person name="Huang W."/>
            <person name="Plucinsky B."/>
            <person name="Garcia-Vazquez N."/>
            <person name="Robinson N.J."/>
            <person name="Schiemann W.P."/>
            <person name="Berdis A.J."/>
            <person name="Skordalakes E."/>
            <person name="Taylor D.J."/>
        </authorList>
    </citation>
    <scope>X-RAY CRYSTALLOGRAPHY (2.80 ANGSTROMS) IN COMPLEX WITH MG(2+)</scope>
</reference>
<comment type="function">
    <text evidence="14">Telomerase is a ribonucleoprotein enzyme essential for the replication of chromosome termini in most eukaryotes. It elongates telomeres. It is a reverse transcriptase that adds simple sequence repeats to chromosome ends by copying a template sequence within the RNA component of the enzyme.</text>
</comment>
<evidence type="ECO:0000313" key="17">
    <source>
        <dbReference type="EMBL" id="EFA09469.1"/>
    </source>
</evidence>
<evidence type="ECO:0007829" key="28">
    <source>
        <dbReference type="PDB" id="7KQN"/>
    </source>
</evidence>